<dbReference type="EMBL" id="MU853945">
    <property type="protein sequence ID" value="KAK3935043.1"/>
    <property type="molecule type" value="Genomic_DNA"/>
</dbReference>
<evidence type="ECO:0000259" key="1">
    <source>
        <dbReference type="Pfam" id="PF06985"/>
    </source>
</evidence>
<dbReference type="AlphaFoldDB" id="A0AAN6S008"/>
<comment type="caution">
    <text evidence="2">The sequence shown here is derived from an EMBL/GenBank/DDBJ whole genome shotgun (WGS) entry which is preliminary data.</text>
</comment>
<keyword evidence="3" id="KW-1185">Reference proteome</keyword>
<sequence>MEHYTGNYYYQPLRKGRRDLYKMDGTFPPPDVPAGTLCLTASTAKYRMEMTGDLRILELLPGSFDEPLQCRLRVVSIESGPIYDALSYMWGDPSPTGRIILEDEAFPVTLSLENALRHVRLRNSVRCLWADAVCINQRDVEERGNQVHLMKEIYSRSKTVRVWIDVNLSPENPSVRKLFALQLHGTVDQLGDDPEFWKPLLPLLQNPYWDRLWIQQEVAFAPKLVFHCRGVTIPGNCLMALQLQIYRKSTRCRRPFDAHDAWSLFGRQVSVTKAPSRNLACWREMIKNKVPVDPHSLEPDFSLLRPTAEWQLSPRKWGPWLSTSPIYLLGMLRHSQTLNVTDPRDRVNATLNLVIDYEDDGSQVSYEESLAERYLGVGRILLFTCNSLQFLAMAKLRTIPDPIVQGLPSWAPNWNPPGNAEYFLSPFHAAGDLPMYSTPFQEDVKDGILHARGFRLTKVDRTLSNTNNAFSPLSALSTLFLSTIKSTGCHYEDIRKLASTLTGPSIAELRLGRRYFSKNEAVLYMGILLDYSFVTPGLRIVDLLPYTKNIYEQSQREFTVALRALRKFRHLRPSCLRGLDVERVSATIQETHDQSKRFGHFVQLVHKTLFSGCLASISSATTLAITDGKASVRSRDEIWILFGCPTPMVLRRTASYFLVVSPAYVFDIMNGEAVDRVFTPDDKIGGWSRILKSGCLSPAPLSSYISGRSNWLVEVIRLR</sequence>
<evidence type="ECO:0000313" key="3">
    <source>
        <dbReference type="Proteomes" id="UP001303473"/>
    </source>
</evidence>
<accession>A0AAN6S008</accession>
<proteinExistence type="predicted"/>
<feature type="domain" description="Heterokaryon incompatibility" evidence="1">
    <location>
        <begin position="83"/>
        <end position="217"/>
    </location>
</feature>
<dbReference type="PANTHER" id="PTHR24148:SF64">
    <property type="entry name" value="HETEROKARYON INCOMPATIBILITY DOMAIN-CONTAINING PROTEIN"/>
    <property type="match status" value="1"/>
</dbReference>
<dbReference type="Pfam" id="PF06985">
    <property type="entry name" value="HET"/>
    <property type="match status" value="1"/>
</dbReference>
<name>A0AAN6S008_9PEZI</name>
<dbReference type="PANTHER" id="PTHR24148">
    <property type="entry name" value="ANKYRIN REPEAT DOMAIN-CONTAINING PROTEIN 39 HOMOLOG-RELATED"/>
    <property type="match status" value="1"/>
</dbReference>
<reference evidence="3" key="1">
    <citation type="journal article" date="2023" name="Mol. Phylogenet. Evol.">
        <title>Genome-scale phylogeny and comparative genomics of the fungal order Sordariales.</title>
        <authorList>
            <person name="Hensen N."/>
            <person name="Bonometti L."/>
            <person name="Westerberg I."/>
            <person name="Brannstrom I.O."/>
            <person name="Guillou S."/>
            <person name="Cros-Aarteil S."/>
            <person name="Calhoun S."/>
            <person name="Haridas S."/>
            <person name="Kuo A."/>
            <person name="Mondo S."/>
            <person name="Pangilinan J."/>
            <person name="Riley R."/>
            <person name="LaButti K."/>
            <person name="Andreopoulos B."/>
            <person name="Lipzen A."/>
            <person name="Chen C."/>
            <person name="Yan M."/>
            <person name="Daum C."/>
            <person name="Ng V."/>
            <person name="Clum A."/>
            <person name="Steindorff A."/>
            <person name="Ohm R.A."/>
            <person name="Martin F."/>
            <person name="Silar P."/>
            <person name="Natvig D.O."/>
            <person name="Lalanne C."/>
            <person name="Gautier V."/>
            <person name="Ament-Velasquez S.L."/>
            <person name="Kruys A."/>
            <person name="Hutchinson M.I."/>
            <person name="Powell A.J."/>
            <person name="Barry K."/>
            <person name="Miller A.N."/>
            <person name="Grigoriev I.V."/>
            <person name="Debuchy R."/>
            <person name="Gladieux P."/>
            <person name="Hiltunen Thoren M."/>
            <person name="Johannesson H."/>
        </authorList>
    </citation>
    <scope>NUCLEOTIDE SEQUENCE [LARGE SCALE GENOMIC DNA]</scope>
    <source>
        <strain evidence="3">CBS 340.73</strain>
    </source>
</reference>
<dbReference type="InterPro" id="IPR052895">
    <property type="entry name" value="HetReg/Transcr_Mod"/>
</dbReference>
<organism evidence="2 3">
    <name type="scientific">Diplogelasinospora grovesii</name>
    <dbReference type="NCBI Taxonomy" id="303347"/>
    <lineage>
        <taxon>Eukaryota</taxon>
        <taxon>Fungi</taxon>
        <taxon>Dikarya</taxon>
        <taxon>Ascomycota</taxon>
        <taxon>Pezizomycotina</taxon>
        <taxon>Sordariomycetes</taxon>
        <taxon>Sordariomycetidae</taxon>
        <taxon>Sordariales</taxon>
        <taxon>Diplogelasinosporaceae</taxon>
        <taxon>Diplogelasinospora</taxon>
    </lineage>
</organism>
<dbReference type="InterPro" id="IPR010730">
    <property type="entry name" value="HET"/>
</dbReference>
<protein>
    <submittedName>
        <fullName evidence="2">Heterokaryon incompatibility protein-domain-containing protein</fullName>
    </submittedName>
</protein>
<dbReference type="Proteomes" id="UP001303473">
    <property type="component" value="Unassembled WGS sequence"/>
</dbReference>
<evidence type="ECO:0000313" key="2">
    <source>
        <dbReference type="EMBL" id="KAK3935043.1"/>
    </source>
</evidence>
<gene>
    <name evidence="2" type="ORF">QBC46DRAFT_424290</name>
</gene>